<organism evidence="2 3">
    <name type="scientific">candidate division WOR-3 bacterium</name>
    <dbReference type="NCBI Taxonomy" id="2052148"/>
    <lineage>
        <taxon>Bacteria</taxon>
        <taxon>Bacteria division WOR-3</taxon>
    </lineage>
</organism>
<dbReference type="EMBL" id="VGIR01000022">
    <property type="protein sequence ID" value="MBM3331199.1"/>
    <property type="molecule type" value="Genomic_DNA"/>
</dbReference>
<evidence type="ECO:0000256" key="1">
    <source>
        <dbReference type="SAM" id="MobiDB-lite"/>
    </source>
</evidence>
<reference evidence="2" key="1">
    <citation type="submission" date="2019-03" db="EMBL/GenBank/DDBJ databases">
        <title>Lake Tanganyika Metagenome-Assembled Genomes (MAGs).</title>
        <authorList>
            <person name="Tran P."/>
        </authorList>
    </citation>
    <scope>NUCLEOTIDE SEQUENCE</scope>
    <source>
        <strain evidence="2">K_DeepCast_150m_m2_040</strain>
    </source>
</reference>
<dbReference type="Gene3D" id="2.60.40.10">
    <property type="entry name" value="Immunoglobulins"/>
    <property type="match status" value="1"/>
</dbReference>
<feature type="region of interest" description="Disordered" evidence="1">
    <location>
        <begin position="10"/>
        <end position="33"/>
    </location>
</feature>
<dbReference type="SUPFAM" id="SSF49265">
    <property type="entry name" value="Fibronectin type III"/>
    <property type="match status" value="1"/>
</dbReference>
<sequence>MPGLACRIWDNPLDPVGNQPPAVPRSPSPADSSIQTDLDLVLSWQSYDPDRGDTLHFDIFMGTTSPPGLVQSGWRHTTFQPTDVADSTRYYWRVTAYDNHGDSTVGPLWQFQTYAALAVTAPDAGEQLPMHSQDPVTWTGGPPGTADSTVLSLSVNEGAAWTRLGKTASAGRFAWEVPAPATESAKVKGKVCALTDTMTGRGGRFEIPVAITDSRVPDRQD</sequence>
<comment type="caution">
    <text evidence="2">The sequence shown here is derived from an EMBL/GenBank/DDBJ whole genome shotgun (WGS) entry which is preliminary data.</text>
</comment>
<name>A0A938BSY1_UNCW3</name>
<gene>
    <name evidence="2" type="ORF">FJY68_05015</name>
</gene>
<dbReference type="InterPro" id="IPR013783">
    <property type="entry name" value="Ig-like_fold"/>
</dbReference>
<evidence type="ECO:0000313" key="3">
    <source>
        <dbReference type="Proteomes" id="UP000779900"/>
    </source>
</evidence>
<protein>
    <recommendedName>
        <fullName evidence="4">Fibronectin type-III domain-containing protein</fullName>
    </recommendedName>
</protein>
<evidence type="ECO:0000313" key="2">
    <source>
        <dbReference type="EMBL" id="MBM3331199.1"/>
    </source>
</evidence>
<dbReference type="Proteomes" id="UP000779900">
    <property type="component" value="Unassembled WGS sequence"/>
</dbReference>
<dbReference type="InterPro" id="IPR036116">
    <property type="entry name" value="FN3_sf"/>
</dbReference>
<accession>A0A938BSY1</accession>
<evidence type="ECO:0008006" key="4">
    <source>
        <dbReference type="Google" id="ProtNLM"/>
    </source>
</evidence>
<dbReference type="AlphaFoldDB" id="A0A938BSY1"/>
<proteinExistence type="predicted"/>